<feature type="non-terminal residue" evidence="1">
    <location>
        <position position="57"/>
    </location>
</feature>
<dbReference type="Proteomes" id="UP000789525">
    <property type="component" value="Unassembled WGS sequence"/>
</dbReference>
<organism evidence="1 2">
    <name type="scientific">Acaulospora colombiana</name>
    <dbReference type="NCBI Taxonomy" id="27376"/>
    <lineage>
        <taxon>Eukaryota</taxon>
        <taxon>Fungi</taxon>
        <taxon>Fungi incertae sedis</taxon>
        <taxon>Mucoromycota</taxon>
        <taxon>Glomeromycotina</taxon>
        <taxon>Glomeromycetes</taxon>
        <taxon>Diversisporales</taxon>
        <taxon>Acaulosporaceae</taxon>
        <taxon>Acaulospora</taxon>
    </lineage>
</organism>
<evidence type="ECO:0000313" key="2">
    <source>
        <dbReference type="Proteomes" id="UP000789525"/>
    </source>
</evidence>
<sequence>MNATTRLSNFLINAAEEHITASSVIYQVIEEDPWIPQNELKSIVYQAVTLTKNLCEE</sequence>
<name>A0ACA9QWX2_9GLOM</name>
<dbReference type="EMBL" id="CAJVPT010062982">
    <property type="protein sequence ID" value="CAG8767865.1"/>
    <property type="molecule type" value="Genomic_DNA"/>
</dbReference>
<gene>
    <name evidence="1" type="ORF">ACOLOM_LOCUS13572</name>
</gene>
<evidence type="ECO:0000313" key="1">
    <source>
        <dbReference type="EMBL" id="CAG8767865.1"/>
    </source>
</evidence>
<protein>
    <submittedName>
        <fullName evidence="1">1927_t:CDS:1</fullName>
    </submittedName>
</protein>
<comment type="caution">
    <text evidence="1">The sequence shown here is derived from an EMBL/GenBank/DDBJ whole genome shotgun (WGS) entry which is preliminary data.</text>
</comment>
<proteinExistence type="predicted"/>
<reference evidence="1" key="1">
    <citation type="submission" date="2021-06" db="EMBL/GenBank/DDBJ databases">
        <authorList>
            <person name="Kallberg Y."/>
            <person name="Tangrot J."/>
            <person name="Rosling A."/>
        </authorList>
    </citation>
    <scope>NUCLEOTIDE SEQUENCE</scope>
    <source>
        <strain evidence="1">CL356</strain>
    </source>
</reference>
<keyword evidence="2" id="KW-1185">Reference proteome</keyword>
<accession>A0ACA9QWX2</accession>